<feature type="region of interest" description="Disordered" evidence="1">
    <location>
        <begin position="118"/>
        <end position="220"/>
    </location>
</feature>
<feature type="region of interest" description="Disordered" evidence="1">
    <location>
        <begin position="543"/>
        <end position="601"/>
    </location>
</feature>
<feature type="compositionally biased region" description="Polar residues" evidence="1">
    <location>
        <begin position="24"/>
        <end position="36"/>
    </location>
</feature>
<gene>
    <name evidence="2" type="ORF">ECPE_LOCUS12659</name>
</gene>
<reference evidence="2 3" key="2">
    <citation type="submission" date="2018-11" db="EMBL/GenBank/DDBJ databases">
        <authorList>
            <consortium name="Pathogen Informatics"/>
        </authorList>
    </citation>
    <scope>NUCLEOTIDE SEQUENCE [LARGE SCALE GENOMIC DNA]</scope>
    <source>
        <strain evidence="2 3">Egypt</strain>
    </source>
</reference>
<feature type="compositionally biased region" description="Polar residues" evidence="1">
    <location>
        <begin position="192"/>
        <end position="201"/>
    </location>
</feature>
<feature type="compositionally biased region" description="Low complexity" evidence="1">
    <location>
        <begin position="471"/>
        <end position="488"/>
    </location>
</feature>
<dbReference type="WBParaSite" id="ECPE_0001269501-mRNA-1">
    <property type="protein sequence ID" value="ECPE_0001269501-mRNA-1"/>
    <property type="gene ID" value="ECPE_0001269501"/>
</dbReference>
<keyword evidence="3" id="KW-1185">Reference proteome</keyword>
<dbReference type="EMBL" id="UZAN01053344">
    <property type="protein sequence ID" value="VDP89931.1"/>
    <property type="molecule type" value="Genomic_DNA"/>
</dbReference>
<dbReference type="Proteomes" id="UP000272942">
    <property type="component" value="Unassembled WGS sequence"/>
</dbReference>
<feature type="compositionally biased region" description="Polar residues" evidence="1">
    <location>
        <begin position="446"/>
        <end position="463"/>
    </location>
</feature>
<reference evidence="4" key="1">
    <citation type="submission" date="2016-06" db="UniProtKB">
        <authorList>
            <consortium name="WormBaseParasite"/>
        </authorList>
    </citation>
    <scope>IDENTIFICATION</scope>
</reference>
<organism evidence="4">
    <name type="scientific">Echinostoma caproni</name>
    <dbReference type="NCBI Taxonomy" id="27848"/>
    <lineage>
        <taxon>Eukaryota</taxon>
        <taxon>Metazoa</taxon>
        <taxon>Spiralia</taxon>
        <taxon>Lophotrochozoa</taxon>
        <taxon>Platyhelminthes</taxon>
        <taxon>Trematoda</taxon>
        <taxon>Digenea</taxon>
        <taxon>Plagiorchiida</taxon>
        <taxon>Echinostomata</taxon>
        <taxon>Echinostomatoidea</taxon>
        <taxon>Echinostomatidae</taxon>
        <taxon>Echinostoma</taxon>
    </lineage>
</organism>
<feature type="region of interest" description="Disordered" evidence="1">
    <location>
        <begin position="420"/>
        <end position="492"/>
    </location>
</feature>
<feature type="compositionally biased region" description="Low complexity" evidence="1">
    <location>
        <begin position="631"/>
        <end position="640"/>
    </location>
</feature>
<feature type="region of interest" description="Disordered" evidence="1">
    <location>
        <begin position="1"/>
        <end position="36"/>
    </location>
</feature>
<sequence length="727" mass="77369">MQRSNSRASSVPIYSRDTFGQGGTTYSSHTNSPQASCTSELSTIIINNHLNDAKNRSPVRSIPILRSTEHLSSKPSVVGDPGCPNRVLTNGMSYSNSSEKINSLTRSQMTSVPGVMQLPRSDLKATPPPPLPNETPMARIGRKPAYNRTHSNARSLNRFAMSDTEGVKPLSDSGYGSLGSTDISRKRGERYGSQSGTSPSRRGTGPPIDKSSVSHSTGHELVQKRSSLDILLSDDYLSADPMGNLTRTQAVNSISGDGSIIGGRCGVKGTSPQHSAMIGSVRARHLSLNPYAQLPPHYNAMENKSIDASPVGPTKSIRKSATGEPQSILKNSQFRYSLPRMRTNAPCLTDVEFIDHAGPNTFPLRNASSYTSMADSLGPRPPLERPFEKHIRTGISPKRIGSQSDAEAWDSSEIFGPVSGVMKRLPPSNRASSVPRSTPREDASVVPNTTLSGYLGTQLTDATTKPPMKTVSGLRSSGSVSRPGSSVGDPISTRVVHKISPNMVRISLDLGSPPNSPPTVDAHSVVSCHPTLTSGVGAAVVGAPTYPPRRSRFTRSASQPNERLPPKGDFMVKPPSALTRSVEKTDSPSPGGSPERKYIPFNKSNSSVKYLNSVALNGSNTTQSTVRAMSPSVRPVVVDSRSGEAKSRPGGIRSLVPSNGIPSIGMDRPITSSQSAKTSPTRASGTGRGLSTLISMVGTKMMLTIVCGKCQNLLIECENPQKPPELY</sequence>
<evidence type="ECO:0000313" key="2">
    <source>
        <dbReference type="EMBL" id="VDP89931.1"/>
    </source>
</evidence>
<dbReference type="AlphaFoldDB" id="A0A183B0C4"/>
<protein>
    <submittedName>
        <fullName evidence="4">DH domain-containing protein</fullName>
    </submittedName>
</protein>
<evidence type="ECO:0000313" key="4">
    <source>
        <dbReference type="WBParaSite" id="ECPE_0001269501-mRNA-1"/>
    </source>
</evidence>
<accession>A0A183B0C4</accession>
<feature type="compositionally biased region" description="Polar residues" evidence="1">
    <location>
        <begin position="670"/>
        <end position="684"/>
    </location>
</feature>
<evidence type="ECO:0000256" key="1">
    <source>
        <dbReference type="SAM" id="MobiDB-lite"/>
    </source>
</evidence>
<feature type="region of interest" description="Disordered" evidence="1">
    <location>
        <begin position="631"/>
        <end position="688"/>
    </location>
</feature>
<evidence type="ECO:0000313" key="3">
    <source>
        <dbReference type="Proteomes" id="UP000272942"/>
    </source>
</evidence>
<dbReference type="OrthoDB" id="10580271at2759"/>
<name>A0A183B0C4_9TREM</name>
<proteinExistence type="predicted"/>
<feature type="region of interest" description="Disordered" evidence="1">
    <location>
        <begin position="304"/>
        <end position="324"/>
    </location>
</feature>